<accession>A0A160TVG1</accession>
<dbReference type="SUPFAM" id="SSF52343">
    <property type="entry name" value="Ferredoxin reductase-like, C-terminal NADP-linked domain"/>
    <property type="match status" value="1"/>
</dbReference>
<evidence type="ECO:0000256" key="7">
    <source>
        <dbReference type="ARBA" id="ARBA00023004"/>
    </source>
</evidence>
<dbReference type="InterPro" id="IPR006058">
    <property type="entry name" value="2Fe2S_fd_BS"/>
</dbReference>
<proteinExistence type="predicted"/>
<dbReference type="GO" id="GO:0051537">
    <property type="term" value="F:2 iron, 2 sulfur cluster binding"/>
    <property type="evidence" value="ECO:0007669"/>
    <property type="project" value="UniProtKB-KW"/>
</dbReference>
<evidence type="ECO:0000256" key="5">
    <source>
        <dbReference type="ARBA" id="ARBA00022827"/>
    </source>
</evidence>
<dbReference type="SUPFAM" id="SSF54292">
    <property type="entry name" value="2Fe-2S ferredoxin-like"/>
    <property type="match status" value="1"/>
</dbReference>
<dbReference type="Pfam" id="PF00970">
    <property type="entry name" value="FAD_binding_6"/>
    <property type="match status" value="1"/>
</dbReference>
<dbReference type="PANTHER" id="PTHR47354">
    <property type="entry name" value="NADH OXIDOREDUCTASE HCR"/>
    <property type="match status" value="1"/>
</dbReference>
<dbReference type="InterPro" id="IPR017927">
    <property type="entry name" value="FAD-bd_FR_type"/>
</dbReference>
<dbReference type="GO" id="GO:0016491">
    <property type="term" value="F:oxidoreductase activity"/>
    <property type="evidence" value="ECO:0007669"/>
    <property type="project" value="UniProtKB-KW"/>
</dbReference>
<gene>
    <name evidence="11" type="ORF">MGWOODY_XGa2544</name>
</gene>
<keyword evidence="7" id="KW-0408">Iron</keyword>
<dbReference type="InterPro" id="IPR001433">
    <property type="entry name" value="OxRdtase_FAD/NAD-bd"/>
</dbReference>
<evidence type="ECO:0000256" key="6">
    <source>
        <dbReference type="ARBA" id="ARBA00023002"/>
    </source>
</evidence>
<dbReference type="SUPFAM" id="SSF63380">
    <property type="entry name" value="Riboflavin synthase domain-like"/>
    <property type="match status" value="1"/>
</dbReference>
<evidence type="ECO:0000256" key="2">
    <source>
        <dbReference type="ARBA" id="ARBA00022630"/>
    </source>
</evidence>
<evidence type="ECO:0000313" key="11">
    <source>
        <dbReference type="EMBL" id="CUS52373.1"/>
    </source>
</evidence>
<evidence type="ECO:0000256" key="8">
    <source>
        <dbReference type="ARBA" id="ARBA00023014"/>
    </source>
</evidence>
<dbReference type="InterPro" id="IPR050415">
    <property type="entry name" value="MRET"/>
</dbReference>
<dbReference type="InterPro" id="IPR011884">
    <property type="entry name" value="PaaE"/>
</dbReference>
<dbReference type="InterPro" id="IPR001041">
    <property type="entry name" value="2Fe-2S_ferredoxin-type"/>
</dbReference>
<dbReference type="InterPro" id="IPR039261">
    <property type="entry name" value="FNR_nucleotide-bd"/>
</dbReference>
<evidence type="ECO:0000256" key="4">
    <source>
        <dbReference type="ARBA" id="ARBA00022723"/>
    </source>
</evidence>
<dbReference type="NCBIfam" id="TIGR02160">
    <property type="entry name" value="PA_CoA_Oxy5"/>
    <property type="match status" value="1"/>
</dbReference>
<reference evidence="11" key="1">
    <citation type="submission" date="2015-10" db="EMBL/GenBank/DDBJ databases">
        <authorList>
            <person name="Gilbert D.G."/>
        </authorList>
    </citation>
    <scope>NUCLEOTIDE SEQUENCE</scope>
</reference>
<dbReference type="InterPro" id="IPR017938">
    <property type="entry name" value="Riboflavin_synthase-like_b-brl"/>
</dbReference>
<keyword evidence="2" id="KW-0285">Flavoprotein</keyword>
<dbReference type="Pfam" id="PF00111">
    <property type="entry name" value="Fer2"/>
    <property type="match status" value="1"/>
</dbReference>
<dbReference type="PANTHER" id="PTHR47354:SF8">
    <property type="entry name" value="1,2-PHENYLACETYL-COA EPOXIDASE, SUBUNIT E"/>
    <property type="match status" value="1"/>
</dbReference>
<dbReference type="Gene3D" id="2.40.30.10">
    <property type="entry name" value="Translation factors"/>
    <property type="match status" value="1"/>
</dbReference>
<keyword evidence="4" id="KW-0479">Metal-binding</keyword>
<name>A0A160TVG1_9ZZZZ</name>
<dbReference type="InterPro" id="IPR008333">
    <property type="entry name" value="Cbr1-like_FAD-bd_dom"/>
</dbReference>
<dbReference type="Gene3D" id="3.40.50.80">
    <property type="entry name" value="Nucleotide-binding domain of ferredoxin-NADP reductase (FNR) module"/>
    <property type="match status" value="1"/>
</dbReference>
<dbReference type="InterPro" id="IPR012675">
    <property type="entry name" value="Beta-grasp_dom_sf"/>
</dbReference>
<keyword evidence="5" id="KW-0274">FAD</keyword>
<feature type="domain" description="FAD-binding FR-type" evidence="10">
    <location>
        <begin position="1"/>
        <end position="98"/>
    </location>
</feature>
<sequence length="350" mass="39098">MAEVRSETSDTVSVAFEVPDQLRNQYQFVQGQHLTLRRTLSGTEIRRSYSICSSVDEGELRIAVKAIPRGVFSGFVHNRLAAGEKIEVGSPIGHFNVSLDPSHRKRYAAFAAGSGITPLMSIIKTTLEREPRSRFTLVYGNRETGSIIFREALERLKNTHMDRLSMVHTLSREGRNLPLLDGRIDRAKAEALLESLVPADQHDEFFLCGPKGMIDAVREVLLEKNVSPSCIHYELFTPPDQHIEYQPEHMPIQAQGSRCSVVVSLDSKSTTFEMSRDGDTLLEAVRRVRPEVPYACEGGVCATCRAKLIEGRVNMQLNFALEESDLSSGYVLTCQSVPLTDRVVIDFDDL</sequence>
<dbReference type="GO" id="GO:0050660">
    <property type="term" value="F:flavin adenine dinucleotide binding"/>
    <property type="evidence" value="ECO:0007669"/>
    <property type="project" value="TreeGrafter"/>
</dbReference>
<keyword evidence="6" id="KW-0560">Oxidoreductase</keyword>
<keyword evidence="3" id="KW-0001">2Fe-2S</keyword>
<dbReference type="PROSITE" id="PS51384">
    <property type="entry name" value="FAD_FR"/>
    <property type="match status" value="1"/>
</dbReference>
<evidence type="ECO:0000256" key="1">
    <source>
        <dbReference type="ARBA" id="ARBA00001974"/>
    </source>
</evidence>
<dbReference type="CDD" id="cd06214">
    <property type="entry name" value="PA_degradation_oxidoreductase_like"/>
    <property type="match status" value="1"/>
</dbReference>
<keyword evidence="8" id="KW-0411">Iron-sulfur</keyword>
<dbReference type="PRINTS" id="PR00406">
    <property type="entry name" value="CYTB5RDTASE"/>
</dbReference>
<dbReference type="InterPro" id="IPR036010">
    <property type="entry name" value="2Fe-2S_ferredoxin-like_sf"/>
</dbReference>
<evidence type="ECO:0000259" key="10">
    <source>
        <dbReference type="PROSITE" id="PS51384"/>
    </source>
</evidence>
<dbReference type="CDD" id="cd00207">
    <property type="entry name" value="fer2"/>
    <property type="match status" value="1"/>
</dbReference>
<comment type="cofactor">
    <cofactor evidence="1">
        <name>FAD</name>
        <dbReference type="ChEBI" id="CHEBI:57692"/>
    </cofactor>
</comment>
<organism evidence="11">
    <name type="scientific">hydrothermal vent metagenome</name>
    <dbReference type="NCBI Taxonomy" id="652676"/>
    <lineage>
        <taxon>unclassified sequences</taxon>
        <taxon>metagenomes</taxon>
        <taxon>ecological metagenomes</taxon>
    </lineage>
</organism>
<dbReference type="InterPro" id="IPR001709">
    <property type="entry name" value="Flavoprot_Pyr_Nucl_cyt_Rdtase"/>
</dbReference>
<dbReference type="GO" id="GO:0046872">
    <property type="term" value="F:metal ion binding"/>
    <property type="evidence" value="ECO:0007669"/>
    <property type="project" value="UniProtKB-KW"/>
</dbReference>
<dbReference type="PROSITE" id="PS51085">
    <property type="entry name" value="2FE2S_FER_2"/>
    <property type="match status" value="1"/>
</dbReference>
<evidence type="ECO:0000256" key="3">
    <source>
        <dbReference type="ARBA" id="ARBA00022714"/>
    </source>
</evidence>
<protein>
    <submittedName>
        <fullName evidence="11">Phenylacetate-CoA oxygenase/reductase, PaaK subunit</fullName>
    </submittedName>
</protein>
<dbReference type="EMBL" id="CZRL01000082">
    <property type="protein sequence ID" value="CUS52373.1"/>
    <property type="molecule type" value="Genomic_DNA"/>
</dbReference>
<dbReference type="GO" id="GO:0010124">
    <property type="term" value="P:phenylacetate catabolic process"/>
    <property type="evidence" value="ECO:0007669"/>
    <property type="project" value="InterPro"/>
</dbReference>
<evidence type="ECO:0000259" key="9">
    <source>
        <dbReference type="PROSITE" id="PS51085"/>
    </source>
</evidence>
<dbReference type="AlphaFoldDB" id="A0A160TVG1"/>
<dbReference type="PRINTS" id="PR00371">
    <property type="entry name" value="FPNCR"/>
</dbReference>
<dbReference type="Pfam" id="PF00175">
    <property type="entry name" value="NAD_binding_1"/>
    <property type="match status" value="1"/>
</dbReference>
<dbReference type="Gene3D" id="3.10.20.30">
    <property type="match status" value="1"/>
</dbReference>
<feature type="domain" description="2Fe-2S ferredoxin-type" evidence="9">
    <location>
        <begin position="259"/>
        <end position="350"/>
    </location>
</feature>
<dbReference type="PROSITE" id="PS00197">
    <property type="entry name" value="2FE2S_FER_1"/>
    <property type="match status" value="1"/>
</dbReference>